<feature type="region of interest" description="Disordered" evidence="2">
    <location>
        <begin position="318"/>
        <end position="349"/>
    </location>
</feature>
<sequence>MSSNDALELAINAATKALESAQRLHSLESYPESLTRGLGADNDETSIPTVDILSAKSHLLSTYMLELLNMKQLEEQKEEADEEEKERNTGELNKLKFAILKMRPIEKKMEYRKSKNEANSTSRNTKPPGFEGAGKMVGKDEESGESTDDDDDELDAVRALAKKGGAKSSKTVAVKKSSNNDADENKDKVYRAPRLQAVVDDSQKASKKDKQHARNLERMKNSEIMQGLRQEFTDAPEESGIDGVSGAEGGGLMVNREAGRKIREAEEERKDFEEERFVRLVTGRKEKKEKARLEREGMSINALADLGSFADGVNSFMSEERMEGRGRRGGGEGGTAKRRDRHVTSTARE</sequence>
<accession>A0A9W7ATW0</accession>
<dbReference type="AlphaFoldDB" id="A0A9W7ATW0"/>
<feature type="compositionally biased region" description="Low complexity" evidence="2">
    <location>
        <begin position="166"/>
        <end position="177"/>
    </location>
</feature>
<feature type="compositionally biased region" description="Basic and acidic residues" evidence="2">
    <location>
        <begin position="318"/>
        <end position="330"/>
    </location>
</feature>
<name>A0A9W7ATW0_9STRA</name>
<evidence type="ECO:0000313" key="4">
    <source>
        <dbReference type="Proteomes" id="UP001162640"/>
    </source>
</evidence>
<protein>
    <submittedName>
        <fullName evidence="3">Uncharacterized protein</fullName>
    </submittedName>
</protein>
<reference evidence="4" key="1">
    <citation type="journal article" date="2023" name="Commun. Biol.">
        <title>Genome analysis of Parmales, the sister group of diatoms, reveals the evolutionary specialization of diatoms from phago-mixotrophs to photoautotrophs.</title>
        <authorList>
            <person name="Ban H."/>
            <person name="Sato S."/>
            <person name="Yoshikawa S."/>
            <person name="Yamada K."/>
            <person name="Nakamura Y."/>
            <person name="Ichinomiya M."/>
            <person name="Sato N."/>
            <person name="Blanc-Mathieu R."/>
            <person name="Endo H."/>
            <person name="Kuwata A."/>
            <person name="Ogata H."/>
        </authorList>
    </citation>
    <scope>NUCLEOTIDE SEQUENCE [LARGE SCALE GENOMIC DNA]</scope>
</reference>
<organism evidence="3 4">
    <name type="scientific">Triparma laevis f. inornata</name>
    <dbReference type="NCBI Taxonomy" id="1714386"/>
    <lineage>
        <taxon>Eukaryota</taxon>
        <taxon>Sar</taxon>
        <taxon>Stramenopiles</taxon>
        <taxon>Ochrophyta</taxon>
        <taxon>Bolidophyceae</taxon>
        <taxon>Parmales</taxon>
        <taxon>Triparmaceae</taxon>
        <taxon>Triparma</taxon>
    </lineage>
</organism>
<feature type="compositionally biased region" description="Acidic residues" evidence="2">
    <location>
        <begin position="142"/>
        <end position="154"/>
    </location>
</feature>
<dbReference type="Proteomes" id="UP001162640">
    <property type="component" value="Unassembled WGS sequence"/>
</dbReference>
<keyword evidence="1" id="KW-0175">Coiled coil</keyword>
<comment type="caution">
    <text evidence="3">The sequence shown here is derived from an EMBL/GenBank/DDBJ whole genome shotgun (WGS) entry which is preliminary data.</text>
</comment>
<dbReference type="EMBL" id="BLQM01000246">
    <property type="protein sequence ID" value="GMH78237.1"/>
    <property type="molecule type" value="Genomic_DNA"/>
</dbReference>
<gene>
    <name evidence="3" type="ORF">TL16_g07723</name>
</gene>
<evidence type="ECO:0000256" key="2">
    <source>
        <dbReference type="SAM" id="MobiDB-lite"/>
    </source>
</evidence>
<feature type="region of interest" description="Disordered" evidence="2">
    <location>
        <begin position="108"/>
        <end position="224"/>
    </location>
</feature>
<feature type="coiled-coil region" evidence="1">
    <location>
        <begin position="63"/>
        <end position="93"/>
    </location>
</feature>
<feature type="compositionally biased region" description="Basic and acidic residues" evidence="2">
    <location>
        <begin position="201"/>
        <end position="221"/>
    </location>
</feature>
<proteinExistence type="predicted"/>
<evidence type="ECO:0000256" key="1">
    <source>
        <dbReference type="SAM" id="Coils"/>
    </source>
</evidence>
<evidence type="ECO:0000313" key="3">
    <source>
        <dbReference type="EMBL" id="GMH78237.1"/>
    </source>
</evidence>
<feature type="region of interest" description="Disordered" evidence="2">
    <location>
        <begin position="233"/>
        <end position="252"/>
    </location>
</feature>